<feature type="compositionally biased region" description="Polar residues" evidence="1">
    <location>
        <begin position="380"/>
        <end position="393"/>
    </location>
</feature>
<gene>
    <name evidence="3" type="primary">MAMLD1</name>
</gene>
<feature type="non-terminal residue" evidence="3">
    <location>
        <position position="1"/>
    </location>
</feature>
<proteinExistence type="predicted"/>
<protein>
    <submittedName>
        <fullName evidence="3">Mastermind-like domain-containing protein 1</fullName>
    </submittedName>
</protein>
<keyword evidence="2" id="KW-1185">Reference proteome</keyword>
<sequence>SQPQGTIKRRQEEDNFQFPGMADGGYPNKIKRPCLKDVTLSMGPRVHSSTPCTDLQVPPLTMNTSSSAMGVVGHSLLFENDPVNGRVMGQQFMVPPSAEMRLKGPTIPYDDKTNSIMAMEQDQELQDLLEELTEIQDPSSNELDLEKILGNKPEEPLVLDHSQATLGTTSKPSAQMPHLESLGSSKEFASRCSQVTGMSLQILPSTTGISYTVPSASKEMVSPSSMTTQAKSQVQSMLPMAFPPLQVPQWHHAHQLKVLAASKQGPAIKQPGPTSSWSNLTPPGLSPPYCPGPSPHPPPPFNPQSLMVSCMSSSNLPGNALQGSPNALLSSMASSSNATLVPTMSCAPEKLPSPALNQQLQFRPQSSVLANLVSSTIKNSQGHLMSAPSTSNPGPSPPYHPEKLSSPGLPQQSFTPQYSLTRSLPPCSNPLSQRQQQQQHQTNAIFKPMITNSPKTPSMIMQQGLANPSTRALEPFTSGNTKPLSHFVSELGPQKLPSMSATSRQPSMLHYLQQPMLTRVSSATASSTATATFHLQHQQPDHSSFLLQQMMQQPQCFQRPAALQSMPPLPRQQEKQRSVLMAMTPEQQSAYITQQMNQFQAIQEQVTSKRSQTKAKSPYSQHMMPPTAGFLQNNLSPGMIPPKRHQTHEGISLTLGKKQGIFNPRPLFPIPSCSGQNPLGSLGSVCQHAQMPKASPLGVFLPRFGQLLSPHQLSQPCVPRMPTMFNNATWVAAAMSTPVVSKEPTLRQVGNSIQQQFDRNSVFTKVPAGISLVAPACPPQQAVRPPSQGTPGDRPGQMVNAVLPSPNFLRQSPVLGPVPVLNAAKSFQQGVASFGPMSPMQGIEPPPSYVAAAATASAASAASTIPASLSPDPFSKIGPPPELPPYDVLPQAQPLLNDVVSPPDSSEVDFIEGLMKGPSTSPDEDWLCNLRLIDDILEEQHADTQNATAQDAGLVTQNSQNSPPQH</sequence>
<name>A0A6J2MMF6_9CHIR</name>
<dbReference type="GeneID" id="114505739"/>
<dbReference type="PANTHER" id="PTHR15275:SF0">
    <property type="entry name" value="MASTERMIND-LIKE DOMAIN-CONTAINING PROTEIN 1"/>
    <property type="match status" value="1"/>
</dbReference>
<evidence type="ECO:0000313" key="2">
    <source>
        <dbReference type="Proteomes" id="UP000504628"/>
    </source>
</evidence>
<feature type="compositionally biased region" description="Polar residues" evidence="1">
    <location>
        <begin position="408"/>
        <end position="422"/>
    </location>
</feature>
<feature type="region of interest" description="Disordered" evidence="1">
    <location>
        <begin position="380"/>
        <end position="441"/>
    </location>
</feature>
<dbReference type="KEGG" id="pdic:114505739"/>
<feature type="region of interest" description="Disordered" evidence="1">
    <location>
        <begin position="942"/>
        <end position="966"/>
    </location>
</feature>
<dbReference type="InterPro" id="IPR026131">
    <property type="entry name" value="MAMLD1"/>
</dbReference>
<accession>A0A6J2MMF6</accession>
<dbReference type="FunCoup" id="A0A6J2MMF6">
    <property type="interactions" value="251"/>
</dbReference>
<evidence type="ECO:0000256" key="1">
    <source>
        <dbReference type="SAM" id="MobiDB-lite"/>
    </source>
</evidence>
<dbReference type="CTD" id="10046"/>
<dbReference type="InParanoid" id="A0A6J2MMF6"/>
<dbReference type="Proteomes" id="UP000504628">
    <property type="component" value="Chromosome X"/>
</dbReference>
<reference evidence="3" key="1">
    <citation type="submission" date="2025-08" db="UniProtKB">
        <authorList>
            <consortium name="RefSeq"/>
        </authorList>
    </citation>
    <scope>IDENTIFICATION</scope>
    <source>
        <tissue evidence="3">Muscle</tissue>
    </source>
</reference>
<dbReference type="RefSeq" id="XP_028379285.2">
    <property type="nucleotide sequence ID" value="XM_028523484.2"/>
</dbReference>
<dbReference type="GO" id="GO:0006357">
    <property type="term" value="P:regulation of transcription by RNA polymerase II"/>
    <property type="evidence" value="ECO:0007669"/>
    <property type="project" value="TreeGrafter"/>
</dbReference>
<dbReference type="PANTHER" id="PTHR15275">
    <property type="entry name" value="CG1 PROTEIN/F18"/>
    <property type="match status" value="1"/>
</dbReference>
<feature type="region of interest" description="Disordered" evidence="1">
    <location>
        <begin position="1"/>
        <end position="24"/>
    </location>
</feature>
<dbReference type="OrthoDB" id="8630229at2759"/>
<evidence type="ECO:0000313" key="3">
    <source>
        <dbReference type="RefSeq" id="XP_028379285.2"/>
    </source>
</evidence>
<feature type="compositionally biased region" description="Polar residues" evidence="1">
    <location>
        <begin position="943"/>
        <end position="966"/>
    </location>
</feature>
<dbReference type="GO" id="GO:0016604">
    <property type="term" value="C:nuclear body"/>
    <property type="evidence" value="ECO:0007669"/>
    <property type="project" value="TreeGrafter"/>
</dbReference>
<organism evidence="2 3">
    <name type="scientific">Phyllostomus discolor</name>
    <name type="common">pale spear-nosed bat</name>
    <dbReference type="NCBI Taxonomy" id="89673"/>
    <lineage>
        <taxon>Eukaryota</taxon>
        <taxon>Metazoa</taxon>
        <taxon>Chordata</taxon>
        <taxon>Craniata</taxon>
        <taxon>Vertebrata</taxon>
        <taxon>Euteleostomi</taxon>
        <taxon>Mammalia</taxon>
        <taxon>Eutheria</taxon>
        <taxon>Laurasiatheria</taxon>
        <taxon>Chiroptera</taxon>
        <taxon>Yangochiroptera</taxon>
        <taxon>Phyllostomidae</taxon>
        <taxon>Phyllostominae</taxon>
        <taxon>Phyllostomus</taxon>
    </lineage>
</organism>
<dbReference type="AlphaFoldDB" id="A0A6J2MMF6"/>